<keyword evidence="10" id="KW-0969">Cilium</keyword>
<evidence type="ECO:0000256" key="1">
    <source>
        <dbReference type="ARBA" id="ARBA00004117"/>
    </source>
</evidence>
<comment type="similarity">
    <text evidence="2 6">Belongs to the flagella basal body rod proteins family.</text>
</comment>
<dbReference type="EMBL" id="PRLP01000015">
    <property type="protein sequence ID" value="PPC78537.1"/>
    <property type="molecule type" value="Genomic_DNA"/>
</dbReference>
<sequence>MDRALYLAMSGAKQNLWAQAIHSNNLANVTTTGFKRDFEQARSMQVFGESYPSRVYNMTENPGTDFTEGTLDHTGRDMDVAISGSGFIAVQREDGTEAYTREGNLHTDALGVLRNGKGLPVLGNGGPVVLPPSSKVNIGSDGTISVVAQGDEPSAIAEVDRLRLVNPDIRDMKKGEDGLFTMENGTPATPDANVQLASGYLETSNVNAVEEFTNILSLSRQYELNIKMMKTVDDNASAENQLLQSS</sequence>
<dbReference type="PANTHER" id="PTHR30435">
    <property type="entry name" value="FLAGELLAR PROTEIN"/>
    <property type="match status" value="1"/>
</dbReference>
<feature type="domain" description="Flagellar basal body rod protein N-terminal" evidence="7">
    <location>
        <begin position="5"/>
        <end position="35"/>
    </location>
</feature>
<evidence type="ECO:0000256" key="6">
    <source>
        <dbReference type="RuleBase" id="RU362116"/>
    </source>
</evidence>
<dbReference type="InterPro" id="IPR001444">
    <property type="entry name" value="Flag_bb_rod_N"/>
</dbReference>
<evidence type="ECO:0000256" key="5">
    <source>
        <dbReference type="ARBA" id="ARBA00040228"/>
    </source>
</evidence>
<dbReference type="Pfam" id="PF06429">
    <property type="entry name" value="Flg_bbr_C"/>
    <property type="match status" value="1"/>
</dbReference>
<keyword evidence="3 6" id="KW-0975">Bacterial flagellum</keyword>
<evidence type="ECO:0000256" key="2">
    <source>
        <dbReference type="ARBA" id="ARBA00009677"/>
    </source>
</evidence>
<evidence type="ECO:0000259" key="8">
    <source>
        <dbReference type="Pfam" id="PF06429"/>
    </source>
</evidence>
<dbReference type="Proteomes" id="UP000238196">
    <property type="component" value="Unassembled WGS sequence"/>
</dbReference>
<dbReference type="InterPro" id="IPR020013">
    <property type="entry name" value="Flagellar_FlgE/F/G"/>
</dbReference>
<dbReference type="Pfam" id="PF00460">
    <property type="entry name" value="Flg_bb_rod"/>
    <property type="match status" value="1"/>
</dbReference>
<evidence type="ECO:0000259" key="7">
    <source>
        <dbReference type="Pfam" id="PF00460"/>
    </source>
</evidence>
<dbReference type="PANTHER" id="PTHR30435:SF18">
    <property type="entry name" value="FLAGELLAR BASAL-BODY ROD PROTEIN FLGF"/>
    <property type="match status" value="1"/>
</dbReference>
<dbReference type="GO" id="GO:0030694">
    <property type="term" value="C:bacterial-type flagellum basal body, rod"/>
    <property type="evidence" value="ECO:0007669"/>
    <property type="project" value="UniProtKB-UniRule"/>
</dbReference>
<feature type="domain" description="Flagellar basal-body/hook protein C-terminal" evidence="8">
    <location>
        <begin position="198"/>
        <end position="242"/>
    </location>
</feature>
<dbReference type="AlphaFoldDB" id="A0A2S5KUK1"/>
<protein>
    <recommendedName>
        <fullName evidence="5 6">Flagellar basal-body rod protein FlgF</fullName>
    </recommendedName>
</protein>
<dbReference type="SUPFAM" id="SSF117143">
    <property type="entry name" value="Flagellar hook protein flgE"/>
    <property type="match status" value="1"/>
</dbReference>
<dbReference type="OrthoDB" id="9804559at2"/>
<proteinExistence type="inferred from homology"/>
<dbReference type="Pfam" id="PF22692">
    <property type="entry name" value="LlgE_F_G_D1"/>
    <property type="match status" value="1"/>
</dbReference>
<evidence type="ECO:0000313" key="10">
    <source>
        <dbReference type="EMBL" id="PPC78537.1"/>
    </source>
</evidence>
<comment type="subunit">
    <text evidence="4 6">The basal body constitutes a major portion of the flagellar organelle and consists of five rings (E,L,P,S, and M) mounted on a central rod. The rod consists of about 26 subunits of FlgG in the distal portion, and FlgB, FlgC and FlgF are thought to build up the proximal portion of the rod with about 6 subunits each.</text>
</comment>
<keyword evidence="10" id="KW-0282">Flagellum</keyword>
<evidence type="ECO:0000259" key="9">
    <source>
        <dbReference type="Pfam" id="PF22692"/>
    </source>
</evidence>
<dbReference type="GO" id="GO:0071978">
    <property type="term" value="P:bacterial-type flagellum-dependent swarming motility"/>
    <property type="evidence" value="ECO:0007669"/>
    <property type="project" value="TreeGrafter"/>
</dbReference>
<dbReference type="InterPro" id="IPR010930">
    <property type="entry name" value="Flg_bb/hook_C_dom"/>
</dbReference>
<organism evidence="10 11">
    <name type="scientific">Proteobacteria bacterium 228</name>
    <dbReference type="NCBI Taxonomy" id="2083153"/>
    <lineage>
        <taxon>Bacteria</taxon>
        <taxon>Pseudomonadati</taxon>
        <taxon>Pseudomonadota</taxon>
    </lineage>
</organism>
<dbReference type="InterPro" id="IPR012836">
    <property type="entry name" value="FlgF"/>
</dbReference>
<gene>
    <name evidence="10" type="primary">flgF</name>
    <name evidence="10" type="ORF">C4K68_05275</name>
</gene>
<keyword evidence="10" id="KW-0966">Cell projection</keyword>
<accession>A0A2S5KUK1</accession>
<dbReference type="NCBIfam" id="NF009280">
    <property type="entry name" value="PRK12640.1"/>
    <property type="match status" value="1"/>
</dbReference>
<dbReference type="NCBIfam" id="TIGR02490">
    <property type="entry name" value="flgF"/>
    <property type="match status" value="1"/>
</dbReference>
<dbReference type="InterPro" id="IPR037925">
    <property type="entry name" value="FlgE/F/G-like"/>
</dbReference>
<evidence type="ECO:0000256" key="3">
    <source>
        <dbReference type="ARBA" id="ARBA00023143"/>
    </source>
</evidence>
<dbReference type="InterPro" id="IPR053967">
    <property type="entry name" value="LlgE_F_G-like_D1"/>
</dbReference>
<comment type="subcellular location">
    <subcellularLocation>
        <location evidence="1 6">Bacterial flagellum basal body</location>
    </subcellularLocation>
</comment>
<name>A0A2S5KUK1_9PROT</name>
<reference evidence="10 11" key="1">
    <citation type="submission" date="2018-02" db="EMBL/GenBank/DDBJ databases">
        <title>novel marine gammaproteobacteria from coastal saline agro ecosystem.</title>
        <authorList>
            <person name="Krishnan R."/>
            <person name="Ramesh Kumar N."/>
        </authorList>
    </citation>
    <scope>NUCLEOTIDE SEQUENCE [LARGE SCALE GENOMIC DNA]</scope>
    <source>
        <strain evidence="10 11">228</strain>
    </source>
</reference>
<dbReference type="NCBIfam" id="TIGR03506">
    <property type="entry name" value="FlgEFG_subfam"/>
    <property type="match status" value="1"/>
</dbReference>
<evidence type="ECO:0000256" key="4">
    <source>
        <dbReference type="ARBA" id="ARBA00038560"/>
    </source>
</evidence>
<feature type="domain" description="Flagellar hook protein FlgE/F/G-like D1" evidence="9">
    <location>
        <begin position="81"/>
        <end position="146"/>
    </location>
</feature>
<evidence type="ECO:0000313" key="11">
    <source>
        <dbReference type="Proteomes" id="UP000238196"/>
    </source>
</evidence>
<comment type="caution">
    <text evidence="10">The sequence shown here is derived from an EMBL/GenBank/DDBJ whole genome shotgun (WGS) entry which is preliminary data.</text>
</comment>